<evidence type="ECO:0000313" key="4">
    <source>
        <dbReference type="Proteomes" id="UP001172155"/>
    </source>
</evidence>
<name>A0AA40F5Y5_9PEZI</name>
<keyword evidence="4" id="KW-1185">Reference proteome</keyword>
<dbReference type="InterPro" id="IPR011059">
    <property type="entry name" value="Metal-dep_hydrolase_composite"/>
</dbReference>
<dbReference type="Gene3D" id="3.20.20.140">
    <property type="entry name" value="Metal-dependent hydrolases"/>
    <property type="match status" value="1"/>
</dbReference>
<feature type="region of interest" description="Disordered" evidence="1">
    <location>
        <begin position="333"/>
        <end position="377"/>
    </location>
</feature>
<dbReference type="PANTHER" id="PTHR43135">
    <property type="entry name" value="ALPHA-D-RIBOSE 1-METHYLPHOSPHONATE 5-TRIPHOSPHATE DIPHOSPHATASE"/>
    <property type="match status" value="1"/>
</dbReference>
<dbReference type="Proteomes" id="UP001172155">
    <property type="component" value="Unassembled WGS sequence"/>
</dbReference>
<comment type="caution">
    <text evidence="3">The sequence shown here is derived from an EMBL/GenBank/DDBJ whole genome shotgun (WGS) entry which is preliminary data.</text>
</comment>
<organism evidence="3 4">
    <name type="scientific">Schizothecium vesticola</name>
    <dbReference type="NCBI Taxonomy" id="314040"/>
    <lineage>
        <taxon>Eukaryota</taxon>
        <taxon>Fungi</taxon>
        <taxon>Dikarya</taxon>
        <taxon>Ascomycota</taxon>
        <taxon>Pezizomycotina</taxon>
        <taxon>Sordariomycetes</taxon>
        <taxon>Sordariomycetidae</taxon>
        <taxon>Sordariales</taxon>
        <taxon>Schizotheciaceae</taxon>
        <taxon>Schizothecium</taxon>
    </lineage>
</organism>
<dbReference type="PANTHER" id="PTHR43135:SF3">
    <property type="entry name" value="ALPHA-D-RIBOSE 1-METHYLPHOSPHONATE 5-TRIPHOSPHATE DIPHOSPHATASE"/>
    <property type="match status" value="1"/>
</dbReference>
<feature type="domain" description="Amidohydrolase-related" evidence="2">
    <location>
        <begin position="98"/>
        <end position="226"/>
    </location>
</feature>
<dbReference type="GO" id="GO:0016810">
    <property type="term" value="F:hydrolase activity, acting on carbon-nitrogen (but not peptide) bonds"/>
    <property type="evidence" value="ECO:0007669"/>
    <property type="project" value="InterPro"/>
</dbReference>
<sequence length="377" mass="41729">MPDTTFTVHTSLSFDPRQKKFVENVSLKIDGATGTITDVYHRSPDSDECLVAKDGIDLRAKVVLPGLVDSHTHIFLHSYRERSGTEQMRDESAVERVVRACDAADGVDGERAAVRRRVGEGADLIKFYADYRRKVMRFPPTGPRQVRFPPERRNTAVPLYAQDEMDAIVEEAGRAEIPMAAHAGETRAALMAVRAGVTTVEHIFEDTDGIAETLFKEMRERGTIWVLTLVAAELMVDADIFAAQKVMILMEADLPVEEVLAAATIGGWEACGGDRCGFRFGWFEKGNRADVVALDADPRVDKRALRKVSFVMKDGETWKRDGRAVTNMVIRVPDWPDGEESSPSPRSSDDWTELSDAQPPMVVSVPSGVCTSPKLFT</sequence>
<proteinExistence type="predicted"/>
<dbReference type="SUPFAM" id="SSF51556">
    <property type="entry name" value="Metallo-dependent hydrolases"/>
    <property type="match status" value="1"/>
</dbReference>
<gene>
    <name evidence="3" type="ORF">B0T18DRAFT_387873</name>
</gene>
<evidence type="ECO:0000256" key="1">
    <source>
        <dbReference type="SAM" id="MobiDB-lite"/>
    </source>
</evidence>
<dbReference type="EMBL" id="JAUKUD010000002">
    <property type="protein sequence ID" value="KAK0751794.1"/>
    <property type="molecule type" value="Genomic_DNA"/>
</dbReference>
<accession>A0AA40F5Y5</accession>
<dbReference type="InterPro" id="IPR051781">
    <property type="entry name" value="Metallo-dep_Hydrolase"/>
</dbReference>
<dbReference type="SUPFAM" id="SSF51338">
    <property type="entry name" value="Composite domain of metallo-dependent hydrolases"/>
    <property type="match status" value="2"/>
</dbReference>
<dbReference type="AlphaFoldDB" id="A0AA40F5Y5"/>
<dbReference type="Pfam" id="PF01979">
    <property type="entry name" value="Amidohydro_1"/>
    <property type="match status" value="1"/>
</dbReference>
<dbReference type="Gene3D" id="2.30.40.10">
    <property type="entry name" value="Urease, subunit C, domain 1"/>
    <property type="match status" value="2"/>
</dbReference>
<dbReference type="InterPro" id="IPR006680">
    <property type="entry name" value="Amidohydro-rel"/>
</dbReference>
<reference evidence="3" key="1">
    <citation type="submission" date="2023-06" db="EMBL/GenBank/DDBJ databases">
        <title>Genome-scale phylogeny and comparative genomics of the fungal order Sordariales.</title>
        <authorList>
            <consortium name="Lawrence Berkeley National Laboratory"/>
            <person name="Hensen N."/>
            <person name="Bonometti L."/>
            <person name="Westerberg I."/>
            <person name="Brannstrom I.O."/>
            <person name="Guillou S."/>
            <person name="Cros-Aarteil S."/>
            <person name="Calhoun S."/>
            <person name="Haridas S."/>
            <person name="Kuo A."/>
            <person name="Mondo S."/>
            <person name="Pangilinan J."/>
            <person name="Riley R."/>
            <person name="LaButti K."/>
            <person name="Andreopoulos B."/>
            <person name="Lipzen A."/>
            <person name="Chen C."/>
            <person name="Yanf M."/>
            <person name="Daum C."/>
            <person name="Ng V."/>
            <person name="Clum A."/>
            <person name="Steindorff A."/>
            <person name="Ohm R."/>
            <person name="Martin F."/>
            <person name="Silar P."/>
            <person name="Natvig D."/>
            <person name="Lalanne C."/>
            <person name="Gautier V."/>
            <person name="Ament-velasquez S.L."/>
            <person name="Kruys A."/>
            <person name="Hutchinson M.I."/>
            <person name="Powell A.J."/>
            <person name="Barry K."/>
            <person name="Miller A.N."/>
            <person name="Grigoriev I.V."/>
            <person name="Debuchy R."/>
            <person name="Gladieux P."/>
            <person name="Thoren M.H."/>
            <person name="Johannesson H."/>
        </authorList>
    </citation>
    <scope>NUCLEOTIDE SEQUENCE</scope>
    <source>
        <strain evidence="3">SMH3187-1</strain>
    </source>
</reference>
<dbReference type="InterPro" id="IPR032466">
    <property type="entry name" value="Metal_Hydrolase"/>
</dbReference>
<evidence type="ECO:0000313" key="3">
    <source>
        <dbReference type="EMBL" id="KAK0751794.1"/>
    </source>
</evidence>
<evidence type="ECO:0000259" key="2">
    <source>
        <dbReference type="Pfam" id="PF01979"/>
    </source>
</evidence>
<protein>
    <recommendedName>
        <fullName evidence="2">Amidohydrolase-related domain-containing protein</fullName>
    </recommendedName>
</protein>